<evidence type="ECO:0000256" key="1">
    <source>
        <dbReference type="SAM" id="MobiDB-lite"/>
    </source>
</evidence>
<sequence>MNRVSESPGPPPVEKKGCGTIEQQALTKTTTTSASEQGVTPRGLAFKLPAKLQGPVRRLCLMREYKGPAKWQVVRRLIPVDKKYHAHLTSNSTITYAIDMIKNKLSKGMDKLQNSFVGKFLELKIVQFYGSFVHLLLLNQVECDDTNVIEFDFHGIGARFDRMSFAMIMGLNYGKFPHEKELEHLPYDLYEYIVKNELRPIALELQQTYMKELIPPSDRKYYGPPVFRVEASQSQPIMLPSLTETVAHEGTKTASHPPSDQLSNLKL</sequence>
<keyword evidence="3" id="KW-1185">Reference proteome</keyword>
<reference evidence="2" key="1">
    <citation type="submission" date="2020-03" db="EMBL/GenBank/DDBJ databases">
        <title>A high-quality chromosome-level genome assembly of a woody plant with both climbing and erect habits, Rhamnella rubrinervis.</title>
        <authorList>
            <person name="Lu Z."/>
            <person name="Yang Y."/>
            <person name="Zhu X."/>
            <person name="Sun Y."/>
        </authorList>
    </citation>
    <scope>NUCLEOTIDE SEQUENCE</scope>
    <source>
        <strain evidence="2">BYM</strain>
        <tissue evidence="2">Leaf</tissue>
    </source>
</reference>
<feature type="region of interest" description="Disordered" evidence="1">
    <location>
        <begin position="248"/>
        <end position="267"/>
    </location>
</feature>
<accession>A0A8K0E3N4</accession>
<dbReference type="AlphaFoldDB" id="A0A8K0E3N4"/>
<dbReference type="PANTHER" id="PTHR48449">
    <property type="entry name" value="DUF1985 DOMAIN-CONTAINING PROTEIN"/>
    <property type="match status" value="1"/>
</dbReference>
<gene>
    <name evidence="2" type="ORF">FNV43_RR17115</name>
</gene>
<comment type="caution">
    <text evidence="2">The sequence shown here is derived from an EMBL/GenBank/DDBJ whole genome shotgun (WGS) entry which is preliminary data.</text>
</comment>
<dbReference type="OrthoDB" id="1930729at2759"/>
<dbReference type="EMBL" id="VOIH02000008">
    <property type="protein sequence ID" value="KAF3438840.1"/>
    <property type="molecule type" value="Genomic_DNA"/>
</dbReference>
<feature type="compositionally biased region" description="Polar residues" evidence="1">
    <location>
        <begin position="252"/>
        <end position="267"/>
    </location>
</feature>
<dbReference type="PANTHER" id="PTHR48449:SF1">
    <property type="entry name" value="DUF1985 DOMAIN-CONTAINING PROTEIN"/>
    <property type="match status" value="1"/>
</dbReference>
<organism evidence="2 3">
    <name type="scientific">Rhamnella rubrinervis</name>
    <dbReference type="NCBI Taxonomy" id="2594499"/>
    <lineage>
        <taxon>Eukaryota</taxon>
        <taxon>Viridiplantae</taxon>
        <taxon>Streptophyta</taxon>
        <taxon>Embryophyta</taxon>
        <taxon>Tracheophyta</taxon>
        <taxon>Spermatophyta</taxon>
        <taxon>Magnoliopsida</taxon>
        <taxon>eudicotyledons</taxon>
        <taxon>Gunneridae</taxon>
        <taxon>Pentapetalae</taxon>
        <taxon>rosids</taxon>
        <taxon>fabids</taxon>
        <taxon>Rosales</taxon>
        <taxon>Rhamnaceae</taxon>
        <taxon>rhamnoid group</taxon>
        <taxon>Rhamneae</taxon>
        <taxon>Rhamnella</taxon>
    </lineage>
</organism>
<protein>
    <submittedName>
        <fullName evidence="2">Uncharacterized protein</fullName>
    </submittedName>
</protein>
<evidence type="ECO:0000313" key="2">
    <source>
        <dbReference type="EMBL" id="KAF3438840.1"/>
    </source>
</evidence>
<proteinExistence type="predicted"/>
<dbReference type="Proteomes" id="UP000796880">
    <property type="component" value="Unassembled WGS sequence"/>
</dbReference>
<evidence type="ECO:0000313" key="3">
    <source>
        <dbReference type="Proteomes" id="UP000796880"/>
    </source>
</evidence>
<name>A0A8K0E3N4_9ROSA</name>